<gene>
    <name evidence="1" type="ORF">C1S65_00950</name>
</gene>
<accession>A0AAD0L0C0</accession>
<dbReference type="EMBL" id="CP030750">
    <property type="protein sequence ID" value="AXA22758.1"/>
    <property type="molecule type" value="Genomic_DNA"/>
</dbReference>
<organism evidence="1 2">
    <name type="scientific">Pseudomonas putida</name>
    <name type="common">Arthrobacter siderocapsulatus</name>
    <dbReference type="NCBI Taxonomy" id="303"/>
    <lineage>
        <taxon>Bacteria</taxon>
        <taxon>Pseudomonadati</taxon>
        <taxon>Pseudomonadota</taxon>
        <taxon>Gammaproteobacteria</taxon>
        <taxon>Pseudomonadales</taxon>
        <taxon>Pseudomonadaceae</taxon>
        <taxon>Pseudomonas</taxon>
    </lineage>
</organism>
<dbReference type="Pfam" id="PF11275">
    <property type="entry name" value="DUF3077"/>
    <property type="match status" value="1"/>
</dbReference>
<dbReference type="AlphaFoldDB" id="A0AAD0L0C0"/>
<evidence type="ECO:0000313" key="2">
    <source>
        <dbReference type="Proteomes" id="UP000251617"/>
    </source>
</evidence>
<dbReference type="Proteomes" id="UP000251617">
    <property type="component" value="Chromosome"/>
</dbReference>
<reference evidence="1 2" key="1">
    <citation type="submission" date="2018-06" db="EMBL/GenBank/DDBJ databases">
        <title>The genome of Pseudomonas putida NX-1, a lignin degrader.</title>
        <authorList>
            <person name="Xu Z."/>
        </authorList>
    </citation>
    <scope>NUCLEOTIDE SEQUENCE [LARGE SCALE GENOMIC DNA]</scope>
    <source>
        <strain evidence="1 2">NX-1</strain>
    </source>
</reference>
<evidence type="ECO:0000313" key="1">
    <source>
        <dbReference type="EMBL" id="AXA22758.1"/>
    </source>
</evidence>
<proteinExistence type="predicted"/>
<dbReference type="InterPro" id="IPR021427">
    <property type="entry name" value="DUF3077"/>
</dbReference>
<sequence length="83" mass="8812">MSGNQSGRTTAGVATFLEMFRVQPGVPYERAIEEISVLVGCTRDLSDQFTGEANPAAITALHYLSALAKALLNDLEVSRNAGV</sequence>
<protein>
    <submittedName>
        <fullName evidence="1">DUF3077 domain-containing protein</fullName>
    </submittedName>
</protein>
<name>A0AAD0L0C0_PSEPU</name>
<dbReference type="RefSeq" id="WP_054893666.1">
    <property type="nucleotide sequence ID" value="NZ_CP030750.1"/>
</dbReference>